<feature type="domain" description="N-acetyltransferase" evidence="5">
    <location>
        <begin position="6"/>
        <end position="171"/>
    </location>
</feature>
<dbReference type="EMBL" id="JAIMJC010000002">
    <property type="protein sequence ID" value="KAH0528998.1"/>
    <property type="molecule type" value="Genomic_DNA"/>
</dbReference>
<dbReference type="SMART" id="SM00066">
    <property type="entry name" value="GAL4"/>
    <property type="match status" value="1"/>
</dbReference>
<feature type="domain" description="Zn(2)-C6 fungal-type" evidence="4">
    <location>
        <begin position="174"/>
        <end position="204"/>
    </location>
</feature>
<feature type="compositionally biased region" description="Low complexity" evidence="3">
    <location>
        <begin position="787"/>
        <end position="817"/>
    </location>
</feature>
<accession>A0A9P8KUG5</accession>
<proteinExistence type="predicted"/>
<dbReference type="AlphaFoldDB" id="A0A9P8KUG5"/>
<dbReference type="Pfam" id="PF13376">
    <property type="entry name" value="OmdA"/>
    <property type="match status" value="1"/>
</dbReference>
<feature type="compositionally biased region" description="Polar residues" evidence="3">
    <location>
        <begin position="282"/>
        <end position="294"/>
    </location>
</feature>
<dbReference type="GO" id="GO:0008270">
    <property type="term" value="F:zinc ion binding"/>
    <property type="evidence" value="ECO:0007669"/>
    <property type="project" value="InterPro"/>
</dbReference>
<dbReference type="PANTHER" id="PTHR37534:SF2">
    <property type="entry name" value="N-ACETYLTRANSFERASE DOMAIN-CONTAINING PROTEIN"/>
    <property type="match status" value="1"/>
</dbReference>
<dbReference type="GO" id="GO:0000976">
    <property type="term" value="F:transcription cis-regulatory region binding"/>
    <property type="evidence" value="ECO:0007669"/>
    <property type="project" value="TreeGrafter"/>
</dbReference>
<reference evidence="6 7" key="1">
    <citation type="submission" date="2021-08" db="EMBL/GenBank/DDBJ databases">
        <title>The highly contiguous genome resource for Trichoderma semiorbis FJ059, a fungal antagonistic to plant pathogens.</title>
        <authorList>
            <person name="Liu T."/>
        </authorList>
    </citation>
    <scope>NUCLEOTIDE SEQUENCE [LARGE SCALE GENOMIC DNA]</scope>
    <source>
        <strain evidence="6 7">FJ059</strain>
    </source>
</reference>
<evidence type="ECO:0000313" key="7">
    <source>
        <dbReference type="Proteomes" id="UP000826573"/>
    </source>
</evidence>
<dbReference type="InterPro" id="IPR016181">
    <property type="entry name" value="Acyl_CoA_acyltransferase"/>
</dbReference>
<evidence type="ECO:0000313" key="6">
    <source>
        <dbReference type="EMBL" id="KAH0528998.1"/>
    </source>
</evidence>
<dbReference type="InterPro" id="IPR021858">
    <property type="entry name" value="Fun_TF"/>
</dbReference>
<evidence type="ECO:0000256" key="3">
    <source>
        <dbReference type="SAM" id="MobiDB-lite"/>
    </source>
</evidence>
<evidence type="ECO:0000256" key="2">
    <source>
        <dbReference type="ARBA" id="ARBA00023242"/>
    </source>
</evidence>
<dbReference type="Pfam" id="PF11951">
    <property type="entry name" value="Fungal_trans_2"/>
    <property type="match status" value="1"/>
</dbReference>
<evidence type="ECO:0000259" key="4">
    <source>
        <dbReference type="PROSITE" id="PS50048"/>
    </source>
</evidence>
<keyword evidence="2" id="KW-0539">Nucleus</keyword>
<sequence>MAPISLSIRKATPADLTPVLALVRSAYRGESSRAGWTTEAELVDDQRIDEEGLLAKINEPFGAVLVAQDEAGDILACCEVLKQSDTVGYFGLFAVNPLRQAGGIGRTVLTAAEEYAKQTWGLTEMEMTVIWTREELIQYYIRRGLSHQATAIPDDFPCGDQLGFWNLMPAVKHPCVQCKEKHVKCDEERPKCRRCQLKLLPCTRPTKKTVFRHGSAASFSKEQKWVNSEVKHFRFHSQGGGPAVSQESPDPHRESESWTAATPGATNQSPYHVISSGGPSVDSPSNHSPHLSQQSEDKTPDAAPFRTLDPYDDRPPTQYRSTSLGPQVRPRGQGDVDQYSSAGQSTATYPTDDGSASYALLYDRHVPSVISSQEDETFRRRFPLEDTREACLFRYFVEEIAHWFDLCDEDRHFQLAVPRLAHHHPHLLNAIFAVAARHLSRLPQYRTPAGILYHGQIIPKLSEHDAVEYMLKCIPALRHFHDIDDDDYRDSIIATAVILRQLEEIDEEEEDASANDSGNGQGDDAHFQSGKQVNFLPIINAVLRSSASQALFGRRSLIQAAYWMALRQEIYHSFTRKQPPQLFPSSDLWHSASKANKTVMHTVQVAKWRWEDGSEREWMRLMDQQNYLEYEILANFRPIFKRTADKAKGEIFPTIWYGSNLEVTSIQQSIMAKSVLVAENPFLKAPSASRASWRRAENDVRLLLLELCGIALCHPASPPALLNAAIAIFTAICRVILAKMSTRRVTRAAVAKAAAEAASSPAISTASSSNSLITKTETKSKSKSKITESSASSRTAPTKSKPKPSLTSSSSSSSSSTTQTLSFQSASHFDSWLLDSGTSTPSGIWLRFSKKSIIAKVPSISYLDAVDTSLCHGWIDGQRKRLDEHFFLQRFTPRRPRSLWSVRNVERVEMLTAEGRMKPAGMAAVDAAKGDGRWDKAYAGPATMEVPEDLEDALAENEAAKVMFQGLSKSQRYSFLWRIHTAKKSETRERRIREFVNLLAEGKTL</sequence>
<dbReference type="PROSITE" id="PS51186">
    <property type="entry name" value="GNAT"/>
    <property type="match status" value="1"/>
</dbReference>
<feature type="compositionally biased region" description="Polar residues" evidence="3">
    <location>
        <begin position="257"/>
        <end position="270"/>
    </location>
</feature>
<dbReference type="InterPro" id="IPR001138">
    <property type="entry name" value="Zn2Cys6_DnaBD"/>
</dbReference>
<dbReference type="InterPro" id="IPR000182">
    <property type="entry name" value="GNAT_dom"/>
</dbReference>
<dbReference type="GO" id="GO:0000981">
    <property type="term" value="F:DNA-binding transcription factor activity, RNA polymerase II-specific"/>
    <property type="evidence" value="ECO:0007669"/>
    <property type="project" value="InterPro"/>
</dbReference>
<dbReference type="CDD" id="cd00067">
    <property type="entry name" value="GAL4"/>
    <property type="match status" value="1"/>
</dbReference>
<dbReference type="CDD" id="cd04301">
    <property type="entry name" value="NAT_SF"/>
    <property type="match status" value="1"/>
</dbReference>
<comment type="caution">
    <text evidence="6">The sequence shown here is derived from an EMBL/GenBank/DDBJ whole genome shotgun (WGS) entry which is preliminary data.</text>
</comment>
<name>A0A9P8KUG5_9HYPO</name>
<feature type="compositionally biased region" description="Polar residues" evidence="3">
    <location>
        <begin position="338"/>
        <end position="349"/>
    </location>
</feature>
<organism evidence="6 7">
    <name type="scientific">Trichoderma semiorbis</name>
    <dbReference type="NCBI Taxonomy" id="1491008"/>
    <lineage>
        <taxon>Eukaryota</taxon>
        <taxon>Fungi</taxon>
        <taxon>Dikarya</taxon>
        <taxon>Ascomycota</taxon>
        <taxon>Pezizomycotina</taxon>
        <taxon>Sordariomycetes</taxon>
        <taxon>Hypocreomycetidae</taxon>
        <taxon>Hypocreales</taxon>
        <taxon>Hypocreaceae</taxon>
        <taxon>Trichoderma</taxon>
    </lineage>
</organism>
<dbReference type="PANTHER" id="PTHR37534">
    <property type="entry name" value="TRANSCRIPTIONAL ACTIVATOR PROTEIN UGA3"/>
    <property type="match status" value="1"/>
</dbReference>
<dbReference type="GO" id="GO:0045944">
    <property type="term" value="P:positive regulation of transcription by RNA polymerase II"/>
    <property type="evidence" value="ECO:0007669"/>
    <property type="project" value="TreeGrafter"/>
</dbReference>
<dbReference type="Proteomes" id="UP000826573">
    <property type="component" value="Unassembled WGS sequence"/>
</dbReference>
<dbReference type="GO" id="GO:0016747">
    <property type="term" value="F:acyltransferase activity, transferring groups other than amino-acyl groups"/>
    <property type="evidence" value="ECO:0007669"/>
    <property type="project" value="InterPro"/>
</dbReference>
<dbReference type="Gene3D" id="3.40.630.30">
    <property type="match status" value="1"/>
</dbReference>
<gene>
    <name evidence="6" type="ORF">TsFJ059_003802</name>
</gene>
<dbReference type="GO" id="GO:0005634">
    <property type="term" value="C:nucleus"/>
    <property type="evidence" value="ECO:0007669"/>
    <property type="project" value="UniProtKB-SubCell"/>
</dbReference>
<dbReference type="SUPFAM" id="SSF55729">
    <property type="entry name" value="Acyl-CoA N-acyltransferases (Nat)"/>
    <property type="match status" value="1"/>
</dbReference>
<evidence type="ECO:0008006" key="8">
    <source>
        <dbReference type="Google" id="ProtNLM"/>
    </source>
</evidence>
<evidence type="ECO:0000256" key="1">
    <source>
        <dbReference type="ARBA" id="ARBA00004123"/>
    </source>
</evidence>
<comment type="subcellular location">
    <subcellularLocation>
        <location evidence="1">Nucleus</location>
    </subcellularLocation>
</comment>
<dbReference type="Gene3D" id="4.10.240.10">
    <property type="entry name" value="Zn(2)-C6 fungal-type DNA-binding domain"/>
    <property type="match status" value="1"/>
</dbReference>
<dbReference type="Pfam" id="PF00583">
    <property type="entry name" value="Acetyltransf_1"/>
    <property type="match status" value="1"/>
</dbReference>
<dbReference type="PROSITE" id="PS50048">
    <property type="entry name" value="ZN2_CY6_FUNGAL_2"/>
    <property type="match status" value="1"/>
</dbReference>
<evidence type="ECO:0000259" key="5">
    <source>
        <dbReference type="PROSITE" id="PS51186"/>
    </source>
</evidence>
<dbReference type="SUPFAM" id="SSF57701">
    <property type="entry name" value="Zn2/Cys6 DNA-binding domain"/>
    <property type="match status" value="1"/>
</dbReference>
<dbReference type="InterPro" id="IPR036864">
    <property type="entry name" value="Zn2-C6_fun-type_DNA-bd_sf"/>
</dbReference>
<keyword evidence="7" id="KW-1185">Reference proteome</keyword>
<dbReference type="Pfam" id="PF00172">
    <property type="entry name" value="Zn_clus"/>
    <property type="match status" value="1"/>
</dbReference>
<feature type="region of interest" description="Disordered" evidence="3">
    <location>
        <begin position="774"/>
        <end position="817"/>
    </location>
</feature>
<protein>
    <recommendedName>
        <fullName evidence="8">Zn(2)-C6 fungal-type domain-containing protein</fullName>
    </recommendedName>
</protein>
<feature type="region of interest" description="Disordered" evidence="3">
    <location>
        <begin position="235"/>
        <end position="351"/>
    </location>
</feature>